<accession>A0A7S8E6C2</accession>
<keyword evidence="4 8" id="KW-0808">Transferase</keyword>
<dbReference type="Gene3D" id="3.90.1150.10">
    <property type="entry name" value="Aspartate Aminotransferase, domain 1"/>
    <property type="match status" value="1"/>
</dbReference>
<keyword evidence="5 8" id="KW-0663">Pyridoxal phosphate</keyword>
<evidence type="ECO:0000256" key="6">
    <source>
        <dbReference type="ARBA" id="ARBA00050776"/>
    </source>
</evidence>
<dbReference type="PANTHER" id="PTHR43586:SF8">
    <property type="entry name" value="CYSTEINE DESULFURASE 1, CHLOROPLASTIC"/>
    <property type="match status" value="1"/>
</dbReference>
<dbReference type="InterPro" id="IPR020578">
    <property type="entry name" value="Aminotrans_V_PyrdxlP_BS"/>
</dbReference>
<dbReference type="InterPro" id="IPR015424">
    <property type="entry name" value="PyrdxlP-dep_Trfase"/>
</dbReference>
<dbReference type="SUPFAM" id="SSF53383">
    <property type="entry name" value="PLP-dependent transferases"/>
    <property type="match status" value="1"/>
</dbReference>
<evidence type="ECO:0000256" key="1">
    <source>
        <dbReference type="ARBA" id="ARBA00001933"/>
    </source>
</evidence>
<protein>
    <recommendedName>
        <fullName evidence="3 8">Cysteine desulfurase</fullName>
        <ecNumber evidence="3 8">2.8.1.7</ecNumber>
    </recommendedName>
</protein>
<evidence type="ECO:0000256" key="8">
    <source>
        <dbReference type="RuleBase" id="RU004506"/>
    </source>
</evidence>
<proteinExistence type="inferred from homology"/>
<comment type="similarity">
    <text evidence="2 8">Belongs to the class-V pyridoxal-phosphate-dependent aminotransferase family. Csd subfamily.</text>
</comment>
<comment type="function">
    <text evidence="8">Catalyzes the removal of elemental sulfur and selenium atoms from L-cysteine, L-cystine, L-selenocysteine, and L-selenocystine to produce L-alanine.</text>
</comment>
<dbReference type="InterPro" id="IPR015422">
    <property type="entry name" value="PyrdxlP-dep_Trfase_small"/>
</dbReference>
<feature type="domain" description="Aminotransferase class V" evidence="9">
    <location>
        <begin position="32"/>
        <end position="403"/>
    </location>
</feature>
<gene>
    <name evidence="10" type="ORF">G4Y79_15430</name>
</gene>
<sequence>MLNHPKYPYDIASIRADFPILNQDHHDGVPLVYLDNAASSQKPRQVLDVLDQYYRQYNANVHRGIHKLSEEATAAYEDARKKVRRFINANSRREVIYTRGTTESINLVAQTWGRTHLKAGDVVLSTQMEHHANIVPWQMLAAERNIIVKYVPILPDGTLDMEAYGHMLHDEPVKLVAVAHVSNVLGTVNPIEEMARLAHENGALILVDAAQSVPHMPVDVQALDVDFLAFSSHKMAGPTGIGILYGKRALLEDMPPWMGGGDMISTVTFEGSTWNGLPYKFEAGTPSIAEAIGLGAAVDYLMALGMEHIHAHEQAITEYALERLAEVPGVTVFGPDAGQKGAVAAFAVEGAHAHDVAQLLDAEGVAVRAGHHCAMPLHSVLNVAATSRASFYLYNTFDEVDVLVNALYVVKNTLVRG</sequence>
<dbReference type="PIRSF" id="PIRSF005572">
    <property type="entry name" value="NifS"/>
    <property type="match status" value="1"/>
</dbReference>
<dbReference type="Proteomes" id="UP000594468">
    <property type="component" value="Chromosome"/>
</dbReference>
<dbReference type="Gene3D" id="3.40.640.10">
    <property type="entry name" value="Type I PLP-dependent aspartate aminotransferase-like (Major domain)"/>
    <property type="match status" value="1"/>
</dbReference>
<dbReference type="EMBL" id="CP062983">
    <property type="protein sequence ID" value="QPC81094.1"/>
    <property type="molecule type" value="Genomic_DNA"/>
</dbReference>
<dbReference type="InterPro" id="IPR015421">
    <property type="entry name" value="PyrdxlP-dep_Trfase_major"/>
</dbReference>
<dbReference type="GO" id="GO:0030170">
    <property type="term" value="F:pyridoxal phosphate binding"/>
    <property type="evidence" value="ECO:0007669"/>
    <property type="project" value="UniProtKB-UniRule"/>
</dbReference>
<keyword evidence="11" id="KW-1185">Reference proteome</keyword>
<dbReference type="InterPro" id="IPR016454">
    <property type="entry name" value="Cysteine_dSase"/>
</dbReference>
<evidence type="ECO:0000256" key="3">
    <source>
        <dbReference type="ARBA" id="ARBA00012239"/>
    </source>
</evidence>
<evidence type="ECO:0000313" key="10">
    <source>
        <dbReference type="EMBL" id="QPC81094.1"/>
    </source>
</evidence>
<reference evidence="10 11" key="1">
    <citation type="submission" date="2020-02" db="EMBL/GenBank/DDBJ databases">
        <authorList>
            <person name="Zheng R.K."/>
            <person name="Sun C.M."/>
        </authorList>
    </citation>
    <scope>NUCLEOTIDE SEQUENCE [LARGE SCALE GENOMIC DNA]</scope>
    <source>
        <strain evidence="11">rifampicinis</strain>
    </source>
</reference>
<evidence type="ECO:0000256" key="2">
    <source>
        <dbReference type="ARBA" id="ARBA00010447"/>
    </source>
</evidence>
<evidence type="ECO:0000313" key="11">
    <source>
        <dbReference type="Proteomes" id="UP000594468"/>
    </source>
</evidence>
<organism evidence="10 11">
    <name type="scientific">Phototrophicus methaneseepsis</name>
    <dbReference type="NCBI Taxonomy" id="2710758"/>
    <lineage>
        <taxon>Bacteria</taxon>
        <taxon>Bacillati</taxon>
        <taxon>Chloroflexota</taxon>
        <taxon>Candidatus Thermofontia</taxon>
        <taxon>Phototrophicales</taxon>
        <taxon>Phototrophicaceae</taxon>
        <taxon>Phototrophicus</taxon>
    </lineage>
</organism>
<dbReference type="InterPro" id="IPR000192">
    <property type="entry name" value="Aminotrans_V_dom"/>
</dbReference>
<evidence type="ECO:0000256" key="5">
    <source>
        <dbReference type="ARBA" id="ARBA00022898"/>
    </source>
</evidence>
<dbReference type="InterPro" id="IPR010970">
    <property type="entry name" value="Cys_dSase_SufS"/>
</dbReference>
<comment type="cofactor">
    <cofactor evidence="1 7">
        <name>pyridoxal 5'-phosphate</name>
        <dbReference type="ChEBI" id="CHEBI:597326"/>
    </cofactor>
</comment>
<comment type="catalytic activity">
    <reaction evidence="6 8">
        <text>(sulfur carrier)-H + L-cysteine = (sulfur carrier)-SH + L-alanine</text>
        <dbReference type="Rhea" id="RHEA:43892"/>
        <dbReference type="Rhea" id="RHEA-COMP:14737"/>
        <dbReference type="Rhea" id="RHEA-COMP:14739"/>
        <dbReference type="ChEBI" id="CHEBI:29917"/>
        <dbReference type="ChEBI" id="CHEBI:35235"/>
        <dbReference type="ChEBI" id="CHEBI:57972"/>
        <dbReference type="ChEBI" id="CHEBI:64428"/>
        <dbReference type="EC" id="2.8.1.7"/>
    </reaction>
</comment>
<dbReference type="CDD" id="cd06453">
    <property type="entry name" value="SufS_like"/>
    <property type="match status" value="1"/>
</dbReference>
<dbReference type="EC" id="2.8.1.7" evidence="3 8"/>
<dbReference type="PANTHER" id="PTHR43586">
    <property type="entry name" value="CYSTEINE DESULFURASE"/>
    <property type="match status" value="1"/>
</dbReference>
<dbReference type="RefSeq" id="WP_195169167.1">
    <property type="nucleotide sequence ID" value="NZ_CP062983.1"/>
</dbReference>
<dbReference type="NCBIfam" id="TIGR01979">
    <property type="entry name" value="sufS"/>
    <property type="match status" value="1"/>
</dbReference>
<evidence type="ECO:0000256" key="4">
    <source>
        <dbReference type="ARBA" id="ARBA00022679"/>
    </source>
</evidence>
<evidence type="ECO:0000256" key="7">
    <source>
        <dbReference type="RuleBase" id="RU004504"/>
    </source>
</evidence>
<evidence type="ECO:0000259" key="9">
    <source>
        <dbReference type="Pfam" id="PF00266"/>
    </source>
</evidence>
<dbReference type="PROSITE" id="PS00595">
    <property type="entry name" value="AA_TRANSFER_CLASS_5"/>
    <property type="match status" value="1"/>
</dbReference>
<dbReference type="GO" id="GO:0031071">
    <property type="term" value="F:cysteine desulfurase activity"/>
    <property type="evidence" value="ECO:0007669"/>
    <property type="project" value="UniProtKB-UniRule"/>
</dbReference>
<dbReference type="KEGG" id="pmet:G4Y79_15430"/>
<dbReference type="GO" id="GO:0006534">
    <property type="term" value="P:cysteine metabolic process"/>
    <property type="evidence" value="ECO:0007669"/>
    <property type="project" value="UniProtKB-UniRule"/>
</dbReference>
<dbReference type="Pfam" id="PF00266">
    <property type="entry name" value="Aminotran_5"/>
    <property type="match status" value="1"/>
</dbReference>
<name>A0A7S8E6C2_9CHLR</name>
<dbReference type="AlphaFoldDB" id="A0A7S8E6C2"/>